<sequence length="439" mass="48134">MKSPIQALLAPEFKTTPYWWEDAPPEEARDELPAEADVVIVGSGYCGLSAAVALARAGRQVAVLDKGPIGHGGSTRSGGMVSSGQKLVVTGAVKGMSPEFLSRLLAESLQSFEFMKRLIEDNELDADLQLRGRYFGAYTPSHFETLQRHGRLLREKTGVTVHTVARRDQRKIVGSDFYYGGIVVDEYGGLHVGKYHRSLRRLARQAGAGLYSHAGVLRLSPEGAGHVVHTERGSIRARDVIMATNGYTDDSAPYLHRRIVPVASYQIATAPLPPGLMDAINPGRRMISDSQRNLYYSRPSPDGTRILFGSRPYCRDVPEEQAANRLYRDMLRVYPELQGIPITHSWKGNVGMTLDKQGRLGRHDGIYHAVGCNGNGVALMTYLGYRCARGLLDGDLAQSAFAASALPSAFYYHGDPGWLVPAATAMYNLSDAWAGRERR</sequence>
<dbReference type="Pfam" id="PF01266">
    <property type="entry name" value="DAO"/>
    <property type="match status" value="1"/>
</dbReference>
<dbReference type="Gene3D" id="3.30.9.10">
    <property type="entry name" value="D-Amino Acid Oxidase, subunit A, domain 2"/>
    <property type="match status" value="1"/>
</dbReference>
<dbReference type="PANTHER" id="PTHR13847">
    <property type="entry name" value="SARCOSINE DEHYDROGENASE-RELATED"/>
    <property type="match status" value="1"/>
</dbReference>
<organism evidence="3 4">
    <name type="scientific">Bordetella genomosp. 10</name>
    <dbReference type="NCBI Taxonomy" id="1416804"/>
    <lineage>
        <taxon>Bacteria</taxon>
        <taxon>Pseudomonadati</taxon>
        <taxon>Pseudomonadota</taxon>
        <taxon>Betaproteobacteria</taxon>
        <taxon>Burkholderiales</taxon>
        <taxon>Alcaligenaceae</taxon>
        <taxon>Bordetella</taxon>
    </lineage>
</organism>
<keyword evidence="4" id="KW-1185">Reference proteome</keyword>
<dbReference type="InterPro" id="IPR036188">
    <property type="entry name" value="FAD/NAD-bd_sf"/>
</dbReference>
<dbReference type="OrthoDB" id="9342835at2"/>
<feature type="domain" description="FAD dependent oxidoreductase" evidence="2">
    <location>
        <begin position="37"/>
        <end position="385"/>
    </location>
</feature>
<dbReference type="Gene3D" id="3.50.50.60">
    <property type="entry name" value="FAD/NAD(P)-binding domain"/>
    <property type="match status" value="1"/>
</dbReference>
<dbReference type="InterPro" id="IPR006076">
    <property type="entry name" value="FAD-dep_OxRdtase"/>
</dbReference>
<accession>A0A261SMQ2</accession>
<evidence type="ECO:0000256" key="1">
    <source>
        <dbReference type="ARBA" id="ARBA00023002"/>
    </source>
</evidence>
<dbReference type="GO" id="GO:0005737">
    <property type="term" value="C:cytoplasm"/>
    <property type="evidence" value="ECO:0007669"/>
    <property type="project" value="TreeGrafter"/>
</dbReference>
<evidence type="ECO:0000313" key="4">
    <source>
        <dbReference type="Proteomes" id="UP000216020"/>
    </source>
</evidence>
<dbReference type="PANTHER" id="PTHR13847:SF281">
    <property type="entry name" value="FAD DEPENDENT OXIDOREDUCTASE DOMAIN-CONTAINING PROTEIN"/>
    <property type="match status" value="1"/>
</dbReference>
<dbReference type="RefSeq" id="WP_094852366.1">
    <property type="nucleotide sequence ID" value="NZ_NEVM01000001.1"/>
</dbReference>
<gene>
    <name evidence="3" type="ORF">CAL29_08070</name>
</gene>
<comment type="caution">
    <text evidence="3">The sequence shown here is derived from an EMBL/GenBank/DDBJ whole genome shotgun (WGS) entry which is preliminary data.</text>
</comment>
<dbReference type="Proteomes" id="UP000216020">
    <property type="component" value="Unassembled WGS sequence"/>
</dbReference>
<protein>
    <submittedName>
        <fullName evidence="3">FAD-dependent oxidoreductase</fullName>
    </submittedName>
</protein>
<keyword evidence="1" id="KW-0560">Oxidoreductase</keyword>
<dbReference type="GO" id="GO:0016491">
    <property type="term" value="F:oxidoreductase activity"/>
    <property type="evidence" value="ECO:0007669"/>
    <property type="project" value="UniProtKB-KW"/>
</dbReference>
<dbReference type="AlphaFoldDB" id="A0A261SMQ2"/>
<evidence type="ECO:0000259" key="2">
    <source>
        <dbReference type="Pfam" id="PF01266"/>
    </source>
</evidence>
<dbReference type="SUPFAM" id="SSF51905">
    <property type="entry name" value="FAD/NAD(P)-binding domain"/>
    <property type="match status" value="1"/>
</dbReference>
<proteinExistence type="predicted"/>
<name>A0A261SMQ2_9BORD</name>
<evidence type="ECO:0000313" key="3">
    <source>
        <dbReference type="EMBL" id="OZI38267.1"/>
    </source>
</evidence>
<reference evidence="4" key="1">
    <citation type="submission" date="2017-05" db="EMBL/GenBank/DDBJ databases">
        <title>Complete and WGS of Bordetella genogroups.</title>
        <authorList>
            <person name="Spilker T."/>
            <person name="Lipuma J."/>
        </authorList>
    </citation>
    <scope>NUCLEOTIDE SEQUENCE [LARGE SCALE GENOMIC DNA]</scope>
    <source>
        <strain evidence="4">AU16122</strain>
    </source>
</reference>
<dbReference type="EMBL" id="NEVM01000001">
    <property type="protein sequence ID" value="OZI38267.1"/>
    <property type="molecule type" value="Genomic_DNA"/>
</dbReference>